<reference evidence="6 7" key="1">
    <citation type="journal article" date="2019" name="Int. J. Syst. Evol. Microbiol.">
        <title>The Global Catalogue of Microorganisms (GCM) 10K type strain sequencing project: providing services to taxonomists for standard genome sequencing and annotation.</title>
        <authorList>
            <consortium name="The Broad Institute Genomics Platform"/>
            <consortium name="The Broad Institute Genome Sequencing Center for Infectious Disease"/>
            <person name="Wu L."/>
            <person name="Ma J."/>
        </authorList>
    </citation>
    <scope>NUCLEOTIDE SEQUENCE [LARGE SCALE GENOMIC DNA]</scope>
    <source>
        <strain evidence="6 7">JCM 4524</strain>
    </source>
</reference>
<accession>A0ABN3QQ78</accession>
<comment type="caution">
    <text evidence="6">The sequence shown here is derived from an EMBL/GenBank/DDBJ whole genome shotgun (WGS) entry which is preliminary data.</text>
</comment>
<feature type="domain" description="NAD-dependent epimerase/dehydratase" evidence="5">
    <location>
        <begin position="13"/>
        <end position="247"/>
    </location>
</feature>
<organism evidence="6 7">
    <name type="scientific">Streptomyces vastus</name>
    <dbReference type="NCBI Taxonomy" id="285451"/>
    <lineage>
        <taxon>Bacteria</taxon>
        <taxon>Bacillati</taxon>
        <taxon>Actinomycetota</taxon>
        <taxon>Actinomycetes</taxon>
        <taxon>Kitasatosporales</taxon>
        <taxon>Streptomycetaceae</taxon>
        <taxon>Streptomyces</taxon>
    </lineage>
</organism>
<dbReference type="InterPro" id="IPR036291">
    <property type="entry name" value="NAD(P)-bd_dom_sf"/>
</dbReference>
<evidence type="ECO:0000259" key="5">
    <source>
        <dbReference type="Pfam" id="PF01370"/>
    </source>
</evidence>
<keyword evidence="2" id="KW-0210">Decarboxylase</keyword>
<dbReference type="InterPro" id="IPR044516">
    <property type="entry name" value="UXS-like"/>
</dbReference>
<evidence type="ECO:0000256" key="1">
    <source>
        <dbReference type="ARBA" id="ARBA00001911"/>
    </source>
</evidence>
<evidence type="ECO:0000256" key="2">
    <source>
        <dbReference type="ARBA" id="ARBA00022793"/>
    </source>
</evidence>
<dbReference type="PANTHER" id="PTHR43078:SF6">
    <property type="entry name" value="UDP-GLUCURONIC ACID DECARBOXYLASE 1"/>
    <property type="match status" value="1"/>
</dbReference>
<evidence type="ECO:0000313" key="7">
    <source>
        <dbReference type="Proteomes" id="UP001500151"/>
    </source>
</evidence>
<name>A0ABN3QQ78_9ACTN</name>
<dbReference type="RefSeq" id="WP_344389864.1">
    <property type="nucleotide sequence ID" value="NZ_BAAASJ010000027.1"/>
</dbReference>
<protein>
    <submittedName>
        <fullName evidence="6">GDP-mannose 4,6-dehydratase</fullName>
    </submittedName>
</protein>
<dbReference type="Proteomes" id="UP001500151">
    <property type="component" value="Unassembled WGS sequence"/>
</dbReference>
<comment type="cofactor">
    <cofactor evidence="1">
        <name>NAD(+)</name>
        <dbReference type="ChEBI" id="CHEBI:57540"/>
    </cofactor>
</comment>
<dbReference type="InterPro" id="IPR001509">
    <property type="entry name" value="Epimerase_deHydtase"/>
</dbReference>
<evidence type="ECO:0000256" key="4">
    <source>
        <dbReference type="ARBA" id="ARBA00023239"/>
    </source>
</evidence>
<dbReference type="Gene3D" id="3.40.50.720">
    <property type="entry name" value="NAD(P)-binding Rossmann-like Domain"/>
    <property type="match status" value="1"/>
</dbReference>
<dbReference type="EMBL" id="BAAASJ010000027">
    <property type="protein sequence ID" value="GAA2632454.1"/>
    <property type="molecule type" value="Genomic_DNA"/>
</dbReference>
<keyword evidence="7" id="KW-1185">Reference proteome</keyword>
<evidence type="ECO:0000256" key="3">
    <source>
        <dbReference type="ARBA" id="ARBA00023027"/>
    </source>
</evidence>
<evidence type="ECO:0000313" key="6">
    <source>
        <dbReference type="EMBL" id="GAA2632454.1"/>
    </source>
</evidence>
<gene>
    <name evidence="6" type="ORF">GCM10010307_25770</name>
</gene>
<keyword evidence="3" id="KW-0520">NAD</keyword>
<sequence>MSTALARNWGHAVVTGGAGFVGSHLCAALLDSGTAVTCVDDFSTGRPENVAALLDRPGFTLVRANVSEGLTVERPPDLVLHFASPASPADYLRLPLHTIETGSLGTRNALEFAHDCGARFLLASTSEVYGDPQQNPQNERYWGNVNPVGPRSVYDEAKRFGEAMTTAHAETHGTDTGIVRLFNTYGPRMRGHDGRAVPTFVRQALDGEPLTVTGDGRQTRSLCYVDDTVRGILAVAAHGMRGPVNIGNPTEITMLELARLVIELTGSRSQIRFIGRPTDDPAVRCPDITLARDKLAWEPRVSAEEGLRRTIAWFREFRDQATATAGR</sequence>
<keyword evidence="4" id="KW-0456">Lyase</keyword>
<proteinExistence type="predicted"/>
<dbReference type="SUPFAM" id="SSF51735">
    <property type="entry name" value="NAD(P)-binding Rossmann-fold domains"/>
    <property type="match status" value="1"/>
</dbReference>
<dbReference type="PANTHER" id="PTHR43078">
    <property type="entry name" value="UDP-GLUCURONIC ACID DECARBOXYLASE-RELATED"/>
    <property type="match status" value="1"/>
</dbReference>
<dbReference type="Pfam" id="PF01370">
    <property type="entry name" value="Epimerase"/>
    <property type="match status" value="1"/>
</dbReference>